<dbReference type="OrthoDB" id="648959at2"/>
<dbReference type="Proteomes" id="UP000187181">
    <property type="component" value="Unassembled WGS sequence"/>
</dbReference>
<gene>
    <name evidence="2" type="ORF">SAMN05444128_3940</name>
</gene>
<dbReference type="RefSeq" id="WP_076672400.1">
    <property type="nucleotide sequence ID" value="NZ_FTPP01000005.1"/>
</dbReference>
<evidence type="ECO:0000313" key="2">
    <source>
        <dbReference type="EMBL" id="SIT95147.1"/>
    </source>
</evidence>
<reference evidence="3" key="1">
    <citation type="submission" date="2017-01" db="EMBL/GenBank/DDBJ databases">
        <authorList>
            <person name="Varghese N."/>
            <person name="Submissions S."/>
        </authorList>
    </citation>
    <scope>NUCLEOTIDE SEQUENCE [LARGE SCALE GENOMIC DNA]</scope>
    <source>
        <strain evidence="3">LP100</strain>
    </source>
</reference>
<name>A0A1R3XTG3_9BACT</name>
<feature type="domain" description="Phospholipase C/D" evidence="1">
    <location>
        <begin position="32"/>
        <end position="212"/>
    </location>
</feature>
<organism evidence="2 3">
    <name type="scientific">Pontibacter indicus</name>
    <dbReference type="NCBI Taxonomy" id="1317125"/>
    <lineage>
        <taxon>Bacteria</taxon>
        <taxon>Pseudomonadati</taxon>
        <taxon>Bacteroidota</taxon>
        <taxon>Cytophagia</taxon>
        <taxon>Cytophagales</taxon>
        <taxon>Hymenobacteraceae</taxon>
        <taxon>Pontibacter</taxon>
    </lineage>
</organism>
<protein>
    <submittedName>
        <fullName evidence="2">Zinc dependent phospholipase C</fullName>
    </submittedName>
</protein>
<evidence type="ECO:0000259" key="1">
    <source>
        <dbReference type="Pfam" id="PF00882"/>
    </source>
</evidence>
<keyword evidence="3" id="KW-1185">Reference proteome</keyword>
<dbReference type="AlphaFoldDB" id="A0A1R3XTG3"/>
<dbReference type="EMBL" id="FTPP01000005">
    <property type="protein sequence ID" value="SIT95147.1"/>
    <property type="molecule type" value="Genomic_DNA"/>
</dbReference>
<evidence type="ECO:0000313" key="3">
    <source>
        <dbReference type="Proteomes" id="UP000187181"/>
    </source>
</evidence>
<accession>A0A1R3XTG3</accession>
<dbReference type="InterPro" id="IPR029002">
    <property type="entry name" value="PLPC/GPLD1"/>
</dbReference>
<dbReference type="STRING" id="1317125.SAMN05444128_3940"/>
<proteinExistence type="predicted"/>
<dbReference type="Pfam" id="PF00882">
    <property type="entry name" value="Zn_dep_PLPC"/>
    <property type="match status" value="1"/>
</dbReference>
<sequence>MNYRTLSRSGFLALFLYLLLTASDVRAYGVLTHQTIIDAAWKDSMEPLLRKRFPKATEEDLKKAQAHAYGGSIVQDMGYFPFGNTFFTDLTHYVRSGDFVENLLRSATTIEEYGFALGALSHYNADIHGHPLGTNKAVALVYPKVGAAFGKEVTYAEDAASHIKTEFGFDVLQVARGNYAPEAYQSFIGFEVSKELLERAFLETYGLELNDVFMNVPLAIGTYRYTIRSFMPDLTKAAWQAKKSDIQEASPGITRRKFQYHMSRAEFNQAYGTDYDRPNLLARFSSWIIKVLPKLGPFQTLAFKPPTPEAEKLFYHSFNTTVENYKMLIKQLRQQDQLKLANMQLDTGGPSKPGDYKLTDETYAELLHKLAKSDFKQTSSALRHDILQFYQSRNAMKEVEQEDRAKLKEDLKKLQAFQL</sequence>